<dbReference type="Proteomes" id="UP000558958">
    <property type="component" value="Unassembled WGS sequence"/>
</dbReference>
<feature type="zinc finger region" description="C3H1-type" evidence="10">
    <location>
        <begin position="52"/>
        <end position="80"/>
    </location>
</feature>
<dbReference type="PROSITE" id="PS50103">
    <property type="entry name" value="ZF_C3H1"/>
    <property type="match status" value="2"/>
</dbReference>
<dbReference type="GO" id="GO:1900153">
    <property type="term" value="P:positive regulation of nuclear-transcribed mRNA catabolic process, deadenylation-dependent decay"/>
    <property type="evidence" value="ECO:0007669"/>
    <property type="project" value="UniProtKB-UniRule"/>
</dbReference>
<dbReference type="FunFam" id="4.10.1000.10:FF:000002">
    <property type="entry name" value="Zinc finger protein 36, C3H1 type-like 1"/>
    <property type="match status" value="1"/>
</dbReference>
<name>A0A7K8Z059_9PASS</name>
<dbReference type="InterPro" id="IPR045877">
    <property type="entry name" value="ZFP36-like"/>
</dbReference>
<evidence type="ECO:0000256" key="6">
    <source>
        <dbReference type="ARBA" id="ARBA00022833"/>
    </source>
</evidence>
<evidence type="ECO:0000259" key="13">
    <source>
        <dbReference type="PROSITE" id="PS50103"/>
    </source>
</evidence>
<protein>
    <recommendedName>
        <fullName evidence="11">mRNA decay activator protein ZFP36</fullName>
    </recommendedName>
    <alternativeName>
        <fullName evidence="11">Zinc finger protein 36</fullName>
    </alternativeName>
</protein>
<proteinExistence type="predicted"/>
<comment type="subunit">
    <text evidence="11">Associates with the cytoplasmic CCR4-NOT deadenylase complex to trigger ARE-containing mRNA deadenylation and decay processes.</text>
</comment>
<dbReference type="InterPro" id="IPR000571">
    <property type="entry name" value="Znf_CCCH"/>
</dbReference>
<keyword evidence="8 11" id="KW-0539">Nucleus</keyword>
<dbReference type="SMART" id="SM00356">
    <property type="entry name" value="ZnF_C3H1"/>
    <property type="match status" value="2"/>
</dbReference>
<feature type="domain" description="C3H1-type" evidence="13">
    <location>
        <begin position="90"/>
        <end position="118"/>
    </location>
</feature>
<feature type="compositionally biased region" description="Basic and acidic residues" evidence="12">
    <location>
        <begin position="1"/>
        <end position="22"/>
    </location>
</feature>
<accession>A0A7K8Z059</accession>
<keyword evidence="3 10" id="KW-0479">Metal-binding</keyword>
<dbReference type="Pfam" id="PF00642">
    <property type="entry name" value="zf-CCCH"/>
    <property type="match status" value="2"/>
</dbReference>
<feature type="non-terminal residue" evidence="14">
    <location>
        <position position="1"/>
    </location>
</feature>
<feature type="compositionally biased region" description="Low complexity" evidence="12">
    <location>
        <begin position="212"/>
        <end position="231"/>
    </location>
</feature>
<keyword evidence="6 10" id="KW-0862">Zinc</keyword>
<keyword evidence="5 10" id="KW-0863">Zinc-finger</keyword>
<feature type="zinc finger region" description="C3H1-type" evidence="10">
    <location>
        <begin position="90"/>
        <end position="118"/>
    </location>
</feature>
<feature type="non-terminal residue" evidence="14">
    <location>
        <position position="247"/>
    </location>
</feature>
<dbReference type="GO" id="GO:0061158">
    <property type="term" value="P:3'-UTR-mediated mRNA destabilization"/>
    <property type="evidence" value="ECO:0007669"/>
    <property type="project" value="UniProtKB-UniRule"/>
</dbReference>
<dbReference type="GO" id="GO:0005634">
    <property type="term" value="C:nucleus"/>
    <property type="evidence" value="ECO:0007669"/>
    <property type="project" value="UniProtKB-SubCell"/>
</dbReference>
<dbReference type="InterPro" id="IPR036855">
    <property type="entry name" value="Znf_CCCH_sf"/>
</dbReference>
<gene>
    <name evidence="14" type="primary">Zfp36l2</name>
    <name evidence="14" type="ORF">SAKLUC_R15073</name>
</gene>
<feature type="region of interest" description="Disordered" evidence="12">
    <location>
        <begin position="122"/>
        <end position="150"/>
    </location>
</feature>
<reference evidence="14 15" key="1">
    <citation type="submission" date="2019-09" db="EMBL/GenBank/DDBJ databases">
        <title>Bird 10,000 Genomes (B10K) Project - Family phase.</title>
        <authorList>
            <person name="Zhang G."/>
        </authorList>
    </citation>
    <scope>NUCLEOTIDE SEQUENCE [LARGE SCALE GENOMIC DNA]</scope>
    <source>
        <strain evidence="14">B10K-DU-001-06</strain>
        <tissue evidence="14">Muscle</tissue>
    </source>
</reference>
<evidence type="ECO:0000313" key="15">
    <source>
        <dbReference type="Proteomes" id="UP000558958"/>
    </source>
</evidence>
<dbReference type="GO" id="GO:0005737">
    <property type="term" value="C:cytoplasm"/>
    <property type="evidence" value="ECO:0007669"/>
    <property type="project" value="UniProtKB-SubCell"/>
</dbReference>
<evidence type="ECO:0000256" key="3">
    <source>
        <dbReference type="ARBA" id="ARBA00022723"/>
    </source>
</evidence>
<keyword evidence="15" id="KW-1185">Reference proteome</keyword>
<comment type="caution">
    <text evidence="14">The sequence shown here is derived from an EMBL/GenBank/DDBJ whole genome shotgun (WGS) entry which is preliminary data.</text>
</comment>
<keyword evidence="4 11" id="KW-0677">Repeat</keyword>
<keyword evidence="9 11" id="KW-0687">Ribonucleoprotein</keyword>
<feature type="compositionally biased region" description="Low complexity" evidence="12">
    <location>
        <begin position="26"/>
        <end position="35"/>
    </location>
</feature>
<evidence type="ECO:0000256" key="9">
    <source>
        <dbReference type="ARBA" id="ARBA00023274"/>
    </source>
</evidence>
<evidence type="ECO:0000256" key="1">
    <source>
        <dbReference type="ARBA" id="ARBA00022473"/>
    </source>
</evidence>
<evidence type="ECO:0000256" key="7">
    <source>
        <dbReference type="ARBA" id="ARBA00022884"/>
    </source>
</evidence>
<dbReference type="FunFam" id="4.10.1000.10:FF:000001">
    <property type="entry name" value="zinc finger CCCH domain-containing protein 15-like"/>
    <property type="match status" value="1"/>
</dbReference>
<dbReference type="PANTHER" id="PTHR12547">
    <property type="entry name" value="CCCH ZINC FINGER/TIS11-RELATED"/>
    <property type="match status" value="1"/>
</dbReference>
<evidence type="ECO:0000313" key="14">
    <source>
        <dbReference type="EMBL" id="NXG09176.1"/>
    </source>
</evidence>
<sequence>ALLNKENKFRDRSFSENGERSQHLMQQLQQQQQAAGKGGGSGGGGAPINSTRYKTELCRPFEESGACKYGEKCQFAHGFHELRSLTRHPKYKTELCRTFHTIGFCPYGPRCHFIHNADERRPAPGGGRLDAALLESPGGSRTPPPPASASYCEELLSPPCANNAFAFSGQELGSLIAPLALPTFQPLRRLSESPVFDAPPSPPDSLSDRESYLSGSLSSGSLSGSESPSLDSGRRLPIFSRLSISDD</sequence>
<dbReference type="GO" id="GO:1990904">
    <property type="term" value="C:ribonucleoprotein complex"/>
    <property type="evidence" value="ECO:0007669"/>
    <property type="project" value="UniProtKB-KW"/>
</dbReference>
<dbReference type="InterPro" id="IPR007635">
    <property type="entry name" value="Tis11B_N"/>
</dbReference>
<dbReference type="GO" id="GO:0008270">
    <property type="term" value="F:zinc ion binding"/>
    <property type="evidence" value="ECO:0007669"/>
    <property type="project" value="UniProtKB-KW"/>
</dbReference>
<keyword evidence="2 11" id="KW-0963">Cytoplasm</keyword>
<evidence type="ECO:0000256" key="12">
    <source>
        <dbReference type="SAM" id="MobiDB-lite"/>
    </source>
</evidence>
<evidence type="ECO:0000256" key="10">
    <source>
        <dbReference type="PROSITE-ProRule" id="PRU00723"/>
    </source>
</evidence>
<evidence type="ECO:0000256" key="8">
    <source>
        <dbReference type="ARBA" id="ARBA00023242"/>
    </source>
</evidence>
<evidence type="ECO:0000256" key="11">
    <source>
        <dbReference type="RuleBase" id="RU369014"/>
    </source>
</evidence>
<keyword evidence="1" id="KW-0217">Developmental protein</keyword>
<dbReference type="PANTHER" id="PTHR12547:SF174">
    <property type="entry name" value="MRNA DECAY ACTIVATOR PROTEIN ZFP36L2"/>
    <property type="match status" value="1"/>
</dbReference>
<organism evidence="14 15">
    <name type="scientific">Sakesphorus luctuosus</name>
    <dbReference type="NCBI Taxonomy" id="419690"/>
    <lineage>
        <taxon>Eukaryota</taxon>
        <taxon>Metazoa</taxon>
        <taxon>Chordata</taxon>
        <taxon>Craniata</taxon>
        <taxon>Vertebrata</taxon>
        <taxon>Euteleostomi</taxon>
        <taxon>Archelosauria</taxon>
        <taxon>Archosauria</taxon>
        <taxon>Dinosauria</taxon>
        <taxon>Saurischia</taxon>
        <taxon>Theropoda</taxon>
        <taxon>Coelurosauria</taxon>
        <taxon>Aves</taxon>
        <taxon>Neognathae</taxon>
        <taxon>Neoaves</taxon>
        <taxon>Telluraves</taxon>
        <taxon>Australaves</taxon>
        <taxon>Passeriformes</taxon>
        <taxon>Thamnophilidae</taxon>
        <taxon>Sakesphorus</taxon>
    </lineage>
</organism>
<dbReference type="Gene3D" id="4.10.1000.10">
    <property type="entry name" value="Zinc finger, CCCH-type"/>
    <property type="match status" value="2"/>
</dbReference>
<evidence type="ECO:0000256" key="5">
    <source>
        <dbReference type="ARBA" id="ARBA00022771"/>
    </source>
</evidence>
<feature type="domain" description="C3H1-type" evidence="13">
    <location>
        <begin position="52"/>
        <end position="80"/>
    </location>
</feature>
<feature type="compositionally biased region" description="Gly residues" evidence="12">
    <location>
        <begin position="36"/>
        <end position="46"/>
    </location>
</feature>
<dbReference type="Pfam" id="PF04553">
    <property type="entry name" value="Tis11B_N"/>
    <property type="match status" value="1"/>
</dbReference>
<dbReference type="SUPFAM" id="SSF90229">
    <property type="entry name" value="CCCH zinc finger"/>
    <property type="match status" value="2"/>
</dbReference>
<comment type="function">
    <text evidence="11">Zinc-finger RNA-binding protein that destabilizes several cytoplasmic AU-rich element (ARE)-containing mRNA transcripts by promoting their poly(A) tail removal or deadenylation, and hence provide a mechanism for attenuating protein synthesis. Acts as a 3'-untranslated region (UTR) ARE mRNA-binding adapter protein to communicate signaling events to the mRNA decay machinery. Functions by recruiting the CCR4-NOT deadenylase complex and probably other components of the cytoplasmic RNA decay machinery to the bound ARE-containing mRNAs, and hence promotes ARE-mediated mRNA deadenylation and decay processes. Binds to 3'-UTR ARE of numerous mRNAs.</text>
</comment>
<evidence type="ECO:0000256" key="4">
    <source>
        <dbReference type="ARBA" id="ARBA00022737"/>
    </source>
</evidence>
<dbReference type="EMBL" id="VWZD01010232">
    <property type="protein sequence ID" value="NXG09176.1"/>
    <property type="molecule type" value="Genomic_DNA"/>
</dbReference>
<comment type="subcellular location">
    <subcellularLocation>
        <location evidence="11">Nucleus</location>
    </subcellularLocation>
    <subcellularLocation>
        <location evidence="11">Cytoplasm</location>
    </subcellularLocation>
</comment>
<dbReference type="AlphaFoldDB" id="A0A7K8Z059"/>
<feature type="region of interest" description="Disordered" evidence="12">
    <location>
        <begin position="192"/>
        <end position="234"/>
    </location>
</feature>
<dbReference type="GO" id="GO:0035925">
    <property type="term" value="F:mRNA 3'-UTR AU-rich region binding"/>
    <property type="evidence" value="ECO:0007669"/>
    <property type="project" value="UniProtKB-UniRule"/>
</dbReference>
<keyword evidence="7" id="KW-0694">RNA-binding</keyword>
<evidence type="ECO:0000256" key="2">
    <source>
        <dbReference type="ARBA" id="ARBA00022490"/>
    </source>
</evidence>
<feature type="region of interest" description="Disordered" evidence="12">
    <location>
        <begin position="1"/>
        <end position="48"/>
    </location>
</feature>